<dbReference type="AlphaFoldDB" id="A0A0X3NXT6"/>
<evidence type="ECO:0000313" key="1">
    <source>
        <dbReference type="EMBL" id="JAP40502.1"/>
    </source>
</evidence>
<protein>
    <submittedName>
        <fullName evidence="1">Uncharacterized protein</fullName>
    </submittedName>
</protein>
<reference evidence="1" key="1">
    <citation type="submission" date="2016-01" db="EMBL/GenBank/DDBJ databases">
        <title>Reference transcriptome for the parasite Schistocephalus solidus: insights into the molecular evolution of parasitism.</title>
        <authorList>
            <person name="Hebert F.O."/>
            <person name="Grambauer S."/>
            <person name="Barber I."/>
            <person name="Landry C.R."/>
            <person name="Aubin-Horth N."/>
        </authorList>
    </citation>
    <scope>NUCLEOTIDE SEQUENCE</scope>
</reference>
<organism evidence="1">
    <name type="scientific">Schistocephalus solidus</name>
    <name type="common">Tapeworm</name>
    <dbReference type="NCBI Taxonomy" id="70667"/>
    <lineage>
        <taxon>Eukaryota</taxon>
        <taxon>Metazoa</taxon>
        <taxon>Spiralia</taxon>
        <taxon>Lophotrochozoa</taxon>
        <taxon>Platyhelminthes</taxon>
        <taxon>Cestoda</taxon>
        <taxon>Eucestoda</taxon>
        <taxon>Diphyllobothriidea</taxon>
        <taxon>Diphyllobothriidae</taxon>
        <taxon>Schistocephalus</taxon>
    </lineage>
</organism>
<gene>
    <name evidence="1" type="ORF">TR105181</name>
</gene>
<sequence length="271" mass="30474">MPVDDHFSTQLTVHSLRWRTDLDFDLPVRNLQLLFQPCLLGDQAYTVQVYQHSPLHKQREDFGVPICQLEVNNGHNVQLCSSILPGSYKIRVSDNSSLNTSINASSSPSSTVAFFAGQRIGRVFFVPPDLNPLVLRPLHAIIEPLVSHIVEDVPKNILIVEKNGSNERKDRTDKSDPCRAYRSLVEVSQGSRAGPAQMPEGLFFNVSCQSQRLSLILAVHSEEQRLWIYTLPVPKTTTPTQRSKIFRELQQKVGFAGKPRTCIMNSHKMCG</sequence>
<name>A0A0X3NXT6_SCHSO</name>
<accession>A0A0X3NXT6</accession>
<dbReference type="EMBL" id="GEEE01022723">
    <property type="protein sequence ID" value="JAP40502.1"/>
    <property type="molecule type" value="Transcribed_RNA"/>
</dbReference>
<proteinExistence type="predicted"/>